<evidence type="ECO:0000256" key="1">
    <source>
        <dbReference type="SAM" id="Coils"/>
    </source>
</evidence>
<organism evidence="2 3">
    <name type="scientific">Photobacterium sanctipauli</name>
    <dbReference type="NCBI Taxonomy" id="1342794"/>
    <lineage>
        <taxon>Bacteria</taxon>
        <taxon>Pseudomonadati</taxon>
        <taxon>Pseudomonadota</taxon>
        <taxon>Gammaproteobacteria</taxon>
        <taxon>Vibrionales</taxon>
        <taxon>Vibrionaceae</taxon>
        <taxon>Photobacterium</taxon>
    </lineage>
</organism>
<keyword evidence="1" id="KW-0175">Coiled coil</keyword>
<proteinExistence type="predicted"/>
<dbReference type="EMBL" id="PYMA01000004">
    <property type="protein sequence ID" value="PSW20102.1"/>
    <property type="molecule type" value="Genomic_DNA"/>
</dbReference>
<comment type="caution">
    <text evidence="2">The sequence shown here is derived from an EMBL/GenBank/DDBJ whole genome shotgun (WGS) entry which is preliminary data.</text>
</comment>
<sequence>MLAENRLFTLPDESGLHADITVVPTGELKVTILEKNSSMQGDFNQLYFYSDGKRTELVCKDQLVPENIQWHVHLANDDARELAKLIEMAEEEYEILMRDL</sequence>
<dbReference type="Proteomes" id="UP000241771">
    <property type="component" value="Unassembled WGS sequence"/>
</dbReference>
<feature type="coiled-coil region" evidence="1">
    <location>
        <begin position="72"/>
        <end position="99"/>
    </location>
</feature>
<dbReference type="AlphaFoldDB" id="A0A2T3NV26"/>
<keyword evidence="3" id="KW-1185">Reference proteome</keyword>
<evidence type="ECO:0000313" key="3">
    <source>
        <dbReference type="Proteomes" id="UP000241771"/>
    </source>
</evidence>
<dbReference type="OrthoDB" id="5887304at2"/>
<accession>A0A2T3NV26</accession>
<dbReference type="RefSeq" id="WP_036819875.1">
    <property type="nucleotide sequence ID" value="NZ_JGVO01000244.1"/>
</dbReference>
<reference evidence="2 3" key="1">
    <citation type="submission" date="2018-01" db="EMBL/GenBank/DDBJ databases">
        <title>Whole genome sequencing of Histamine producing bacteria.</title>
        <authorList>
            <person name="Butler K."/>
        </authorList>
    </citation>
    <scope>NUCLEOTIDE SEQUENCE [LARGE SCALE GENOMIC DNA]</scope>
    <source>
        <strain evidence="2 3">DSM 100436</strain>
    </source>
</reference>
<name>A0A2T3NV26_9GAMM</name>
<protein>
    <submittedName>
        <fullName evidence="2">Uncharacterized protein</fullName>
    </submittedName>
</protein>
<evidence type="ECO:0000313" key="2">
    <source>
        <dbReference type="EMBL" id="PSW20102.1"/>
    </source>
</evidence>
<gene>
    <name evidence="2" type="ORF">C9I98_08560</name>
</gene>